<evidence type="ECO:0000259" key="1">
    <source>
        <dbReference type="Pfam" id="PF07583"/>
    </source>
</evidence>
<evidence type="ECO:0000313" key="3">
    <source>
        <dbReference type="Proteomes" id="UP000609651"/>
    </source>
</evidence>
<reference evidence="2 3" key="1">
    <citation type="journal article" date="2020" name="Syst. Appl. Microbiol.">
        <title>Alienimonas chondri sp. nov., a novel planctomycete isolated from the biofilm of the red alga Chondrus crispus.</title>
        <authorList>
            <person name="Vitorino I."/>
            <person name="Albuquerque L."/>
            <person name="Wiegand S."/>
            <person name="Kallscheuer N."/>
            <person name="da Costa M.S."/>
            <person name="Lobo-da-Cunha A."/>
            <person name="Jogler C."/>
            <person name="Lage O.M."/>
        </authorList>
    </citation>
    <scope>NUCLEOTIDE SEQUENCE [LARGE SCALE GENOMIC DNA]</scope>
    <source>
        <strain evidence="2 3">LzC2</strain>
    </source>
</reference>
<keyword evidence="3" id="KW-1185">Reference proteome</keyword>
<evidence type="ECO:0000313" key="2">
    <source>
        <dbReference type="EMBL" id="NNJ26016.1"/>
    </source>
</evidence>
<dbReference type="PANTHER" id="PTHR35889:SF3">
    <property type="entry name" value="F-BOX DOMAIN-CONTAINING PROTEIN"/>
    <property type="match status" value="1"/>
</dbReference>
<accession>A0ABX1VF20</accession>
<organism evidence="2 3">
    <name type="scientific">Alienimonas chondri</name>
    <dbReference type="NCBI Taxonomy" id="2681879"/>
    <lineage>
        <taxon>Bacteria</taxon>
        <taxon>Pseudomonadati</taxon>
        <taxon>Planctomycetota</taxon>
        <taxon>Planctomycetia</taxon>
        <taxon>Planctomycetales</taxon>
        <taxon>Planctomycetaceae</taxon>
        <taxon>Alienimonas</taxon>
    </lineage>
</organism>
<dbReference type="EMBL" id="WTPX01000058">
    <property type="protein sequence ID" value="NNJ26016.1"/>
    <property type="molecule type" value="Genomic_DNA"/>
</dbReference>
<dbReference type="InterPro" id="IPR011444">
    <property type="entry name" value="DUF1549"/>
</dbReference>
<dbReference type="Proteomes" id="UP000609651">
    <property type="component" value="Unassembled WGS sequence"/>
</dbReference>
<proteinExistence type="predicted"/>
<protein>
    <recommendedName>
        <fullName evidence="1">DUF1549 domain-containing protein</fullName>
    </recommendedName>
</protein>
<comment type="caution">
    <text evidence="2">The sequence shown here is derived from an EMBL/GenBank/DDBJ whole genome shotgun (WGS) entry which is preliminary data.</text>
</comment>
<gene>
    <name evidence="2" type="ORF">LzC2_20950</name>
</gene>
<dbReference type="PANTHER" id="PTHR35889">
    <property type="entry name" value="CYCLOINULO-OLIGOSACCHARIDE FRUCTANOTRANSFERASE-RELATED"/>
    <property type="match status" value="1"/>
</dbReference>
<feature type="domain" description="DUF1549" evidence="1">
    <location>
        <begin position="60"/>
        <end position="262"/>
    </location>
</feature>
<sequence length="329" mass="35489">MRSPAAPRDWYTVLPVPNARPAVIAPLALCLLALAPADGDASSSEADAVATIAATIAATIDDSLLEAWALEGVTPAAPATDAAWFRRVHLDLTGRIPTASAVRDFLTTHPEGADAEAKRAVVEELLNGPGYVTHFTAVWREALVPELTRDQQASFQRPGFEAWLRNALIENRPYDALAKELLTAELASADGMDANVFPGQQDQSAGPQAFYTARETKPEDLAAATTRAFLGTRLECAECHDHPFDHWKQEEFWRFAAFFGGLQREGGRSGRLGVLRERVDATVLQIPPEVTLKNGVTEVPATWLDGTPPVLIPGQSPRSALAERLVSPA</sequence>
<name>A0ABX1VF20_9PLAN</name>
<dbReference type="Pfam" id="PF07583">
    <property type="entry name" value="PSCyt2"/>
    <property type="match status" value="1"/>
</dbReference>
<dbReference type="RefSeq" id="WP_246254924.1">
    <property type="nucleotide sequence ID" value="NZ_WTPX01000058.1"/>
</dbReference>